<feature type="region of interest" description="Disordered" evidence="1">
    <location>
        <begin position="43"/>
        <end position="65"/>
    </location>
</feature>
<evidence type="ECO:0000313" key="3">
    <source>
        <dbReference type="Proteomes" id="UP001165082"/>
    </source>
</evidence>
<keyword evidence="3" id="KW-1185">Reference proteome</keyword>
<dbReference type="Proteomes" id="UP001165082">
    <property type="component" value="Unassembled WGS sequence"/>
</dbReference>
<gene>
    <name evidence="2" type="ORF">TrRE_jg4956</name>
</gene>
<evidence type="ECO:0000313" key="2">
    <source>
        <dbReference type="EMBL" id="GMH63519.1"/>
    </source>
</evidence>
<dbReference type="SUPFAM" id="SSF56112">
    <property type="entry name" value="Protein kinase-like (PK-like)"/>
    <property type="match status" value="1"/>
</dbReference>
<protein>
    <submittedName>
        <fullName evidence="2">Uncharacterized protein</fullName>
    </submittedName>
</protein>
<comment type="caution">
    <text evidence="2">The sequence shown here is derived from an EMBL/GenBank/DDBJ whole genome shotgun (WGS) entry which is preliminary data.</text>
</comment>
<proteinExistence type="predicted"/>
<feature type="non-terminal residue" evidence="2">
    <location>
        <position position="117"/>
    </location>
</feature>
<reference evidence="2" key="1">
    <citation type="submission" date="2022-07" db="EMBL/GenBank/DDBJ databases">
        <title>Genome analysis of Parmales, a sister group of diatoms, reveals the evolutionary specialization of diatoms from phago-mixotrophs to photoautotrophs.</title>
        <authorList>
            <person name="Ban H."/>
            <person name="Sato S."/>
            <person name="Yoshikawa S."/>
            <person name="Kazumasa Y."/>
            <person name="Nakamura Y."/>
            <person name="Ichinomiya M."/>
            <person name="Saitoh K."/>
            <person name="Sato N."/>
            <person name="Blanc-Mathieu R."/>
            <person name="Endo H."/>
            <person name="Kuwata A."/>
            <person name="Ogata H."/>
        </authorList>
    </citation>
    <scope>NUCLEOTIDE SEQUENCE</scope>
</reference>
<dbReference type="EMBL" id="BRXZ01002500">
    <property type="protein sequence ID" value="GMH63519.1"/>
    <property type="molecule type" value="Genomic_DNA"/>
</dbReference>
<dbReference type="Gene3D" id="3.30.200.20">
    <property type="entry name" value="Phosphorylase Kinase, domain 1"/>
    <property type="match status" value="1"/>
</dbReference>
<organism evidence="2 3">
    <name type="scientific">Triparma retinervis</name>
    <dbReference type="NCBI Taxonomy" id="2557542"/>
    <lineage>
        <taxon>Eukaryota</taxon>
        <taxon>Sar</taxon>
        <taxon>Stramenopiles</taxon>
        <taxon>Ochrophyta</taxon>
        <taxon>Bolidophyceae</taxon>
        <taxon>Parmales</taxon>
        <taxon>Triparmaceae</taxon>
        <taxon>Triparma</taxon>
    </lineage>
</organism>
<dbReference type="InterPro" id="IPR011009">
    <property type="entry name" value="Kinase-like_dom_sf"/>
</dbReference>
<dbReference type="AlphaFoldDB" id="A0A9W7A7V6"/>
<accession>A0A9W7A7V6</accession>
<name>A0A9W7A7V6_9STRA</name>
<sequence>MSKSTKKLNKRLTIGHDPTTALTIRLKSLLAEGGNGFVYSGEDETGGKKWGWRSGGKNHAGKKEGRRKVAVKKMLLMDEEMWRTARVEIEVMRGLRGRTGCVELLMEEVWETNDDKK</sequence>
<evidence type="ECO:0000256" key="1">
    <source>
        <dbReference type="SAM" id="MobiDB-lite"/>
    </source>
</evidence>